<proteinExistence type="predicted"/>
<evidence type="ECO:0000313" key="3">
    <source>
        <dbReference type="Proteomes" id="UP000026962"/>
    </source>
</evidence>
<dbReference type="AlphaFoldDB" id="A0A0E0LJI0"/>
<accession>A0A0E0LJI0</accession>
<reference evidence="2" key="1">
    <citation type="submission" date="2015-04" db="UniProtKB">
        <authorList>
            <consortium name="EnsemblPlants"/>
        </authorList>
    </citation>
    <scope>IDENTIFICATION</scope>
</reference>
<feature type="compositionally biased region" description="Basic and acidic residues" evidence="1">
    <location>
        <begin position="28"/>
        <end position="54"/>
    </location>
</feature>
<dbReference type="Gramene" id="OPUNC07G09870.1">
    <property type="protein sequence ID" value="OPUNC07G09870.1"/>
    <property type="gene ID" value="OPUNC07G09870"/>
</dbReference>
<organism evidence="2">
    <name type="scientific">Oryza punctata</name>
    <name type="common">Red rice</name>
    <dbReference type="NCBI Taxonomy" id="4537"/>
    <lineage>
        <taxon>Eukaryota</taxon>
        <taxon>Viridiplantae</taxon>
        <taxon>Streptophyta</taxon>
        <taxon>Embryophyta</taxon>
        <taxon>Tracheophyta</taxon>
        <taxon>Spermatophyta</taxon>
        <taxon>Magnoliopsida</taxon>
        <taxon>Liliopsida</taxon>
        <taxon>Poales</taxon>
        <taxon>Poaceae</taxon>
        <taxon>BOP clade</taxon>
        <taxon>Oryzoideae</taxon>
        <taxon>Oryzeae</taxon>
        <taxon>Oryzinae</taxon>
        <taxon>Oryza</taxon>
    </lineage>
</organism>
<evidence type="ECO:0000256" key="1">
    <source>
        <dbReference type="SAM" id="MobiDB-lite"/>
    </source>
</evidence>
<dbReference type="Proteomes" id="UP000026962">
    <property type="component" value="Chromosome 7"/>
</dbReference>
<feature type="compositionally biased region" description="Basic and acidic residues" evidence="1">
    <location>
        <begin position="11"/>
        <end position="21"/>
    </location>
</feature>
<feature type="region of interest" description="Disordered" evidence="1">
    <location>
        <begin position="1"/>
        <end position="54"/>
    </location>
</feature>
<name>A0A0E0LJI0_ORYPU</name>
<evidence type="ECO:0000313" key="2">
    <source>
        <dbReference type="EnsemblPlants" id="OPUNC07G09870.1"/>
    </source>
</evidence>
<dbReference type="EnsemblPlants" id="OPUNC07G09870.1">
    <property type="protein sequence ID" value="OPUNC07G09870.1"/>
    <property type="gene ID" value="OPUNC07G09870"/>
</dbReference>
<protein>
    <submittedName>
        <fullName evidence="2">Uncharacterized protein</fullName>
    </submittedName>
</protein>
<sequence>MGWRLAGVDRGAGEEQERVLGAEEEEGAPVRDIQDRRQEGGDRRREDRRAGGELRRLHGLASRRRLPVRRLRSGFRQRRQLQEEQDILHLLVPFPFPHPSQDHIRCVEEPIPA</sequence>
<dbReference type="HOGENOM" id="CLU_2137562_0_0_1"/>
<reference evidence="2" key="2">
    <citation type="submission" date="2018-05" db="EMBL/GenBank/DDBJ databases">
        <title>OpunRS2 (Oryza punctata Reference Sequence Version 2).</title>
        <authorList>
            <person name="Zhang J."/>
            <person name="Kudrna D."/>
            <person name="Lee S."/>
            <person name="Talag J."/>
            <person name="Welchert J."/>
            <person name="Wing R.A."/>
        </authorList>
    </citation>
    <scope>NUCLEOTIDE SEQUENCE [LARGE SCALE GENOMIC DNA]</scope>
</reference>
<keyword evidence="3" id="KW-1185">Reference proteome</keyword>